<reference evidence="1" key="1">
    <citation type="journal article" date="2014" name="Int. J. Syst. Evol. Microbiol.">
        <title>Complete genome sequence of Corynebacterium casei LMG S-19264T (=DSM 44701T), isolated from a smear-ripened cheese.</title>
        <authorList>
            <consortium name="US DOE Joint Genome Institute (JGI-PGF)"/>
            <person name="Walter F."/>
            <person name="Albersmeier A."/>
            <person name="Kalinowski J."/>
            <person name="Ruckert C."/>
        </authorList>
    </citation>
    <scope>NUCLEOTIDE SEQUENCE</scope>
    <source>
        <strain evidence="1">JCM 4335</strain>
    </source>
</reference>
<keyword evidence="2" id="KW-1185">Reference proteome</keyword>
<gene>
    <name evidence="1" type="ORF">GCM10010249_33680</name>
</gene>
<accession>A0A918EK60</accession>
<dbReference type="EMBL" id="BMSV01000006">
    <property type="protein sequence ID" value="GGQ12297.1"/>
    <property type="molecule type" value="Genomic_DNA"/>
</dbReference>
<sequence length="53" mass="6033">MFEIRIICAPDDTDRIRAALAKAFTVGPARQYPTRTPGRVRLYLTATHRTTDQ</sequence>
<evidence type="ECO:0000313" key="1">
    <source>
        <dbReference type="EMBL" id="GGQ12297.1"/>
    </source>
</evidence>
<name>A0A918EK60_9ACTN</name>
<organism evidence="1 2">
    <name type="scientific">Streptomyces roseolilacinus</name>
    <dbReference type="NCBI Taxonomy" id="66904"/>
    <lineage>
        <taxon>Bacteria</taxon>
        <taxon>Bacillati</taxon>
        <taxon>Actinomycetota</taxon>
        <taxon>Actinomycetes</taxon>
        <taxon>Kitasatosporales</taxon>
        <taxon>Streptomycetaceae</taxon>
        <taxon>Streptomyces</taxon>
    </lineage>
</organism>
<reference evidence="1" key="2">
    <citation type="submission" date="2020-09" db="EMBL/GenBank/DDBJ databases">
        <authorList>
            <person name="Sun Q."/>
            <person name="Ohkuma M."/>
        </authorList>
    </citation>
    <scope>NUCLEOTIDE SEQUENCE</scope>
    <source>
        <strain evidence="1">JCM 4335</strain>
    </source>
</reference>
<evidence type="ECO:0000313" key="2">
    <source>
        <dbReference type="Proteomes" id="UP000654123"/>
    </source>
</evidence>
<protein>
    <submittedName>
        <fullName evidence="1">Uncharacterized protein</fullName>
    </submittedName>
</protein>
<proteinExistence type="predicted"/>
<dbReference type="AlphaFoldDB" id="A0A918EK60"/>
<dbReference type="Proteomes" id="UP000654123">
    <property type="component" value="Unassembled WGS sequence"/>
</dbReference>
<comment type="caution">
    <text evidence="1">The sequence shown here is derived from an EMBL/GenBank/DDBJ whole genome shotgun (WGS) entry which is preliminary data.</text>
</comment>